<keyword evidence="5" id="KW-0460">Magnesium</keyword>
<feature type="binding site" evidence="5">
    <location>
        <begin position="66"/>
        <end position="68"/>
    </location>
    <ligand>
        <name>substrate</name>
    </ligand>
</feature>
<evidence type="ECO:0000313" key="8">
    <source>
        <dbReference type="Proteomes" id="UP001202248"/>
    </source>
</evidence>
<protein>
    <recommendedName>
        <fullName evidence="5">Deoxyuridine 5'-triphosphate nucleotidohydrolase</fullName>
        <shortName evidence="5">dUTPase</shortName>
        <ecNumber evidence="5">3.6.1.23</ecNumber>
    </recommendedName>
    <alternativeName>
        <fullName evidence="5">dUTP pyrophosphatase</fullName>
    </alternativeName>
</protein>
<keyword evidence="3 5" id="KW-0546">Nucleotide metabolism</keyword>
<dbReference type="PANTHER" id="PTHR11241">
    <property type="entry name" value="DEOXYURIDINE 5'-TRIPHOSPHATE NUCLEOTIDOHYDROLASE"/>
    <property type="match status" value="1"/>
</dbReference>
<dbReference type="SUPFAM" id="SSF51283">
    <property type="entry name" value="dUTPase-like"/>
    <property type="match status" value="1"/>
</dbReference>
<keyword evidence="5" id="KW-0479">Metal-binding</keyword>
<dbReference type="NCBIfam" id="TIGR00576">
    <property type="entry name" value="dut"/>
    <property type="match status" value="1"/>
</dbReference>
<feature type="binding site" evidence="5">
    <location>
        <begin position="83"/>
        <end position="85"/>
    </location>
    <ligand>
        <name>substrate</name>
    </ligand>
</feature>
<comment type="pathway">
    <text evidence="5">Pyrimidine metabolism; dUMP biosynthesis; dUMP from dCTP (dUTP route): step 2/2.</text>
</comment>
<dbReference type="InterPro" id="IPR033704">
    <property type="entry name" value="dUTPase_trimeric"/>
</dbReference>
<accession>A0ABS9SM32</accession>
<sequence length="147" mass="15925">MAQLEVKIVNKSEHPLPAYATSGASGMDLKASITENIVLQTLERTLVPTGLFIELPEGYEAQIRPRSGLAVKQGLTCLNTPGTIDADYRGEIKVILINLSNEPQTIQNGDRIAQMVIQKVEIINWTPVEQLSETVRAAGGFGHTGKS</sequence>
<dbReference type="Pfam" id="PF00692">
    <property type="entry name" value="dUTPase"/>
    <property type="match status" value="1"/>
</dbReference>
<evidence type="ECO:0000259" key="6">
    <source>
        <dbReference type="Pfam" id="PF00692"/>
    </source>
</evidence>
<comment type="catalytic activity">
    <reaction evidence="4 5">
        <text>dUTP + H2O = dUMP + diphosphate + H(+)</text>
        <dbReference type="Rhea" id="RHEA:10248"/>
        <dbReference type="ChEBI" id="CHEBI:15377"/>
        <dbReference type="ChEBI" id="CHEBI:15378"/>
        <dbReference type="ChEBI" id="CHEBI:33019"/>
        <dbReference type="ChEBI" id="CHEBI:61555"/>
        <dbReference type="ChEBI" id="CHEBI:246422"/>
        <dbReference type="EC" id="3.6.1.23"/>
    </reaction>
</comment>
<dbReference type="Proteomes" id="UP001202248">
    <property type="component" value="Unassembled WGS sequence"/>
</dbReference>
<evidence type="ECO:0000256" key="1">
    <source>
        <dbReference type="ARBA" id="ARBA00006581"/>
    </source>
</evidence>
<dbReference type="CDD" id="cd07557">
    <property type="entry name" value="trimeric_dUTPase"/>
    <property type="match status" value="1"/>
</dbReference>
<keyword evidence="2 5" id="KW-0378">Hydrolase</keyword>
<dbReference type="PANTHER" id="PTHR11241:SF0">
    <property type="entry name" value="DEOXYURIDINE 5'-TRIPHOSPHATE NUCLEOTIDOHYDROLASE"/>
    <property type="match status" value="1"/>
</dbReference>
<feature type="domain" description="dUTPase-like" evidence="6">
    <location>
        <begin position="14"/>
        <end position="145"/>
    </location>
</feature>
<dbReference type="EC" id="3.6.1.23" evidence="5"/>
<evidence type="ECO:0000256" key="5">
    <source>
        <dbReference type="HAMAP-Rule" id="MF_00116"/>
    </source>
</evidence>
<name>A0ABS9SM32_9BACT</name>
<comment type="similarity">
    <text evidence="1 5">Belongs to the dUTPase family.</text>
</comment>
<keyword evidence="8" id="KW-1185">Reference proteome</keyword>
<gene>
    <name evidence="5 7" type="primary">dut</name>
    <name evidence="7" type="ORF">MKP09_16140</name>
</gene>
<evidence type="ECO:0000313" key="7">
    <source>
        <dbReference type="EMBL" id="MCH5599331.1"/>
    </source>
</evidence>
<comment type="cofactor">
    <cofactor evidence="5">
        <name>Mg(2+)</name>
        <dbReference type="ChEBI" id="CHEBI:18420"/>
    </cofactor>
</comment>
<evidence type="ECO:0000256" key="4">
    <source>
        <dbReference type="ARBA" id="ARBA00047686"/>
    </source>
</evidence>
<reference evidence="7 8" key="1">
    <citation type="submission" date="2022-02" db="EMBL/GenBank/DDBJ databases">
        <authorList>
            <person name="Min J."/>
        </authorList>
    </citation>
    <scope>NUCLEOTIDE SEQUENCE [LARGE SCALE GENOMIC DNA]</scope>
    <source>
        <strain evidence="7 8">GR10-1</strain>
    </source>
</reference>
<dbReference type="HAMAP" id="MF_00116">
    <property type="entry name" value="dUTPase_bact"/>
    <property type="match status" value="1"/>
</dbReference>
<dbReference type="NCBIfam" id="NF001862">
    <property type="entry name" value="PRK00601.1"/>
    <property type="match status" value="1"/>
</dbReference>
<dbReference type="InterPro" id="IPR008181">
    <property type="entry name" value="dUTPase"/>
</dbReference>
<evidence type="ECO:0000256" key="2">
    <source>
        <dbReference type="ARBA" id="ARBA00022801"/>
    </source>
</evidence>
<dbReference type="InterPro" id="IPR029054">
    <property type="entry name" value="dUTPase-like"/>
</dbReference>
<evidence type="ECO:0000256" key="3">
    <source>
        <dbReference type="ARBA" id="ARBA00023080"/>
    </source>
</evidence>
<comment type="function">
    <text evidence="5">This enzyme is involved in nucleotide metabolism: it produces dUMP, the immediate precursor of thymidine nucleotides and it decreases the intracellular concentration of dUTP so that uracil cannot be incorporated into DNA.</text>
</comment>
<proteinExistence type="inferred from homology"/>
<dbReference type="InterPro" id="IPR036157">
    <property type="entry name" value="dUTPase-like_sf"/>
</dbReference>
<comment type="caution">
    <text evidence="5">Lacks conserved residue(s) required for the propagation of feature annotation.</text>
</comment>
<dbReference type="Gene3D" id="2.70.40.10">
    <property type="match status" value="1"/>
</dbReference>
<dbReference type="EMBL" id="JAKWBL010000003">
    <property type="protein sequence ID" value="MCH5599331.1"/>
    <property type="molecule type" value="Genomic_DNA"/>
</dbReference>
<organism evidence="7 8">
    <name type="scientific">Niabella ginsengisoli</name>
    <dbReference type="NCBI Taxonomy" id="522298"/>
    <lineage>
        <taxon>Bacteria</taxon>
        <taxon>Pseudomonadati</taxon>
        <taxon>Bacteroidota</taxon>
        <taxon>Chitinophagia</taxon>
        <taxon>Chitinophagales</taxon>
        <taxon>Chitinophagaceae</taxon>
        <taxon>Niabella</taxon>
    </lineage>
</organism>
<comment type="caution">
    <text evidence="7">The sequence shown here is derived from an EMBL/GenBank/DDBJ whole genome shotgun (WGS) entry which is preliminary data.</text>
</comment>
<dbReference type="RefSeq" id="WP_240831120.1">
    <property type="nucleotide sequence ID" value="NZ_JAKWBL010000003.1"/>
</dbReference>
<feature type="binding site" evidence="5">
    <location>
        <position position="79"/>
    </location>
    <ligand>
        <name>substrate</name>
    </ligand>
</feature>
<dbReference type="GO" id="GO:0004170">
    <property type="term" value="F:dUTP diphosphatase activity"/>
    <property type="evidence" value="ECO:0007669"/>
    <property type="project" value="UniProtKB-EC"/>
</dbReference>